<evidence type="ECO:0000256" key="3">
    <source>
        <dbReference type="ARBA" id="ARBA00022679"/>
    </source>
</evidence>
<dbReference type="EMBL" id="JPQZ01000022">
    <property type="protein sequence ID" value="KKO75423.1"/>
    <property type="molecule type" value="Genomic_DNA"/>
</dbReference>
<dbReference type="Gene3D" id="3.30.70.890">
    <property type="entry name" value="GHMP kinase, C-terminal domain"/>
    <property type="match status" value="1"/>
</dbReference>
<keyword evidence="4" id="KW-0547">Nucleotide-binding</keyword>
<dbReference type="InterPro" id="IPR006204">
    <property type="entry name" value="GHMP_kinase_N_dom"/>
</dbReference>
<dbReference type="PANTHER" id="PTHR43290:SF2">
    <property type="entry name" value="MEVALONATE KINASE"/>
    <property type="match status" value="1"/>
</dbReference>
<proteinExistence type="predicted"/>
<protein>
    <submittedName>
        <fullName evidence="11">Mevalonate kinase</fullName>
    </submittedName>
</protein>
<comment type="pathway">
    <text evidence="9">Isoprenoid biosynthesis; isopentenyl diphosphate biosynthesis via mevalonate pathway; isopentenyl diphosphate from (R)-mevalonate: step 1/3.</text>
</comment>
<keyword evidence="8" id="KW-0443">Lipid metabolism</keyword>
<dbReference type="VEuPathDB" id="MicrosporidiaDB:NCER_101036"/>
<dbReference type="Gene3D" id="3.30.230.10">
    <property type="match status" value="1"/>
</dbReference>
<dbReference type="GO" id="GO:0004496">
    <property type="term" value="F:mevalonate kinase activity"/>
    <property type="evidence" value="ECO:0007669"/>
    <property type="project" value="InterPro"/>
</dbReference>
<evidence type="ECO:0000313" key="12">
    <source>
        <dbReference type="Proteomes" id="UP000034350"/>
    </source>
</evidence>
<evidence type="ECO:0000259" key="10">
    <source>
        <dbReference type="Pfam" id="PF00288"/>
    </source>
</evidence>
<dbReference type="InterPro" id="IPR006205">
    <property type="entry name" value="Mev_gal_kin"/>
</dbReference>
<comment type="caution">
    <text evidence="11">The sequence shown here is derived from an EMBL/GenBank/DDBJ whole genome shotgun (WGS) entry which is preliminary data.</text>
</comment>
<reference evidence="11 12" key="1">
    <citation type="journal article" date="2015" name="Environ. Microbiol.">
        <title>Genome analyses suggest the presence of polyploidy and recent human-driven expansions in eight global populations of the honeybee pathogen Nosema ceranae.</title>
        <authorList>
            <person name="Pelin A."/>
            <person name="Selman M."/>
            <person name="Aris-Brosou S."/>
            <person name="Farinelli L."/>
            <person name="Corradi N."/>
        </authorList>
    </citation>
    <scope>NUCLEOTIDE SEQUENCE [LARGE SCALE GENOMIC DNA]</scope>
    <source>
        <strain evidence="11 12">PA08 1199</strain>
    </source>
</reference>
<dbReference type="InterPro" id="IPR036554">
    <property type="entry name" value="GHMP_kinase_C_sf"/>
</dbReference>
<evidence type="ECO:0000256" key="1">
    <source>
        <dbReference type="ARBA" id="ARBA00022490"/>
    </source>
</evidence>
<dbReference type="VEuPathDB" id="MicrosporidiaDB:AAJ76_2200053210"/>
<evidence type="ECO:0000256" key="7">
    <source>
        <dbReference type="ARBA" id="ARBA00022842"/>
    </source>
</evidence>
<dbReference type="GO" id="GO:0005829">
    <property type="term" value="C:cytosol"/>
    <property type="evidence" value="ECO:0007669"/>
    <property type="project" value="TreeGrafter"/>
</dbReference>
<evidence type="ECO:0000313" key="11">
    <source>
        <dbReference type="EMBL" id="KKO75423.1"/>
    </source>
</evidence>
<dbReference type="SUPFAM" id="SSF55060">
    <property type="entry name" value="GHMP Kinase, C-terminal domain"/>
    <property type="match status" value="1"/>
</dbReference>
<feature type="domain" description="GHMP kinase N-terminal" evidence="10">
    <location>
        <begin position="87"/>
        <end position="145"/>
    </location>
</feature>
<accession>A0A0F9WR90</accession>
<dbReference type="Pfam" id="PF00288">
    <property type="entry name" value="GHMP_kinases_N"/>
    <property type="match status" value="1"/>
</dbReference>
<dbReference type="PANTHER" id="PTHR43290">
    <property type="entry name" value="MEVALONATE KINASE"/>
    <property type="match status" value="1"/>
</dbReference>
<keyword evidence="2" id="KW-0444">Lipid biosynthesis</keyword>
<dbReference type="SUPFAM" id="SSF54211">
    <property type="entry name" value="Ribosomal protein S5 domain 2-like"/>
    <property type="match status" value="1"/>
</dbReference>
<dbReference type="UniPathway" id="UPA00057">
    <property type="reaction ID" value="UER00098"/>
</dbReference>
<sequence length="290" mass="32832">MNRIAKSPLKLILFGEHSVLIGGRCISVCINKYCVLYMPEYKKKENCINLLIKESNNPVFVFSVGKDSKVMSTSSNYNGIIDIQYFLGCGLGSSAAISILSSIALYHQKKINFYNEKIFKEADTFEDIFHGKSSGVDCATLRYGGMISFKNKKVKKMTAEYISMYKILIYNSNISKDTCKTIKQDLNNKQKNYEMLSVISEKAYELLSRPFKLCELYALIKKAQDIFEDLGVVPEKMKNEVRRLREQGIESKITGAGNGGHLFTIVKKSCSLENWEEVNIDHCGINLINV</sequence>
<dbReference type="InterPro" id="IPR020568">
    <property type="entry name" value="Ribosomal_Su5_D2-typ_SF"/>
</dbReference>
<dbReference type="GO" id="GO:0019287">
    <property type="term" value="P:isopentenyl diphosphate biosynthetic process, mevalonate pathway"/>
    <property type="evidence" value="ECO:0007669"/>
    <property type="project" value="UniProtKB-UniPathway"/>
</dbReference>
<evidence type="ECO:0000256" key="9">
    <source>
        <dbReference type="ARBA" id="ARBA00029438"/>
    </source>
</evidence>
<dbReference type="OrthoDB" id="1652964at2759"/>
<evidence type="ECO:0000256" key="6">
    <source>
        <dbReference type="ARBA" id="ARBA00022840"/>
    </source>
</evidence>
<dbReference type="RefSeq" id="XP_024331165.1">
    <property type="nucleotide sequence ID" value="XM_024474648.1"/>
</dbReference>
<evidence type="ECO:0000256" key="8">
    <source>
        <dbReference type="ARBA" id="ARBA00023098"/>
    </source>
</evidence>
<organism evidence="11 12">
    <name type="scientific">Vairimorpha ceranae</name>
    <dbReference type="NCBI Taxonomy" id="40302"/>
    <lineage>
        <taxon>Eukaryota</taxon>
        <taxon>Fungi</taxon>
        <taxon>Fungi incertae sedis</taxon>
        <taxon>Microsporidia</taxon>
        <taxon>Nosematidae</taxon>
        <taxon>Vairimorpha</taxon>
    </lineage>
</organism>
<gene>
    <name evidence="11" type="ORF">AAJ76_2200053210</name>
</gene>
<dbReference type="InterPro" id="IPR014721">
    <property type="entry name" value="Ribsml_uS5_D2-typ_fold_subgr"/>
</dbReference>
<evidence type="ECO:0000256" key="2">
    <source>
        <dbReference type="ARBA" id="ARBA00022516"/>
    </source>
</evidence>
<name>A0A0F9WR90_9MICR</name>
<keyword evidence="6" id="KW-0067">ATP-binding</keyword>
<keyword evidence="3" id="KW-0808">Transferase</keyword>
<evidence type="ECO:0000256" key="4">
    <source>
        <dbReference type="ARBA" id="ARBA00022741"/>
    </source>
</evidence>
<dbReference type="GO" id="GO:0005524">
    <property type="term" value="F:ATP binding"/>
    <property type="evidence" value="ECO:0007669"/>
    <property type="project" value="UniProtKB-KW"/>
</dbReference>
<dbReference type="PRINTS" id="PR00959">
    <property type="entry name" value="MEVGALKINASE"/>
</dbReference>
<keyword evidence="7" id="KW-0460">Magnesium</keyword>
<keyword evidence="5 11" id="KW-0418">Kinase</keyword>
<dbReference type="AlphaFoldDB" id="A0A0F9WR90"/>
<dbReference type="GeneID" id="36319573"/>
<evidence type="ECO:0000256" key="5">
    <source>
        <dbReference type="ARBA" id="ARBA00022777"/>
    </source>
</evidence>
<keyword evidence="1" id="KW-0963">Cytoplasm</keyword>
<keyword evidence="12" id="KW-1185">Reference proteome</keyword>
<dbReference type="Proteomes" id="UP000034350">
    <property type="component" value="Unassembled WGS sequence"/>
</dbReference>